<evidence type="ECO:0000313" key="7">
    <source>
        <dbReference type="Proteomes" id="UP000198807"/>
    </source>
</evidence>
<name>A0A1H7GRF5_9GAMM</name>
<proteinExistence type="predicted"/>
<keyword evidence="3 6" id="KW-0328">Glycosyltransferase</keyword>
<evidence type="ECO:0000256" key="5">
    <source>
        <dbReference type="ARBA" id="ARBA00023136"/>
    </source>
</evidence>
<dbReference type="InterPro" id="IPR009993">
    <property type="entry name" value="WecF"/>
</dbReference>
<dbReference type="Pfam" id="PF07429">
    <property type="entry name" value="Glyco_transf_56"/>
    <property type="match status" value="1"/>
</dbReference>
<evidence type="ECO:0000313" key="6">
    <source>
        <dbReference type="EMBL" id="SEK39582.1"/>
    </source>
</evidence>
<dbReference type="STRING" id="650850.SAMN04488129_10228"/>
<evidence type="ECO:0000256" key="3">
    <source>
        <dbReference type="ARBA" id="ARBA00022676"/>
    </source>
</evidence>
<dbReference type="AlphaFoldDB" id="A0A1H7GRF5"/>
<evidence type="ECO:0000256" key="2">
    <source>
        <dbReference type="ARBA" id="ARBA00022519"/>
    </source>
</evidence>
<sequence length="398" mass="46028">MKILHLATDEKFLDHAIPVFEKVYPGANDVYVFAEKTPLKYVKLNPDYIETKRSRFFYKKPKLDKKAYTKYDLIIFHSLGVSTYPELKNVPDDTPTVWLGWGFDYYNELLKNFPLHLDATQKIYSRLLASNKKRRVAALVKDFLHFFWSRNDKIRAVEKISVFSPVLPEEYELVKKSRDWKCFPKYASWNYGTMEDNLVKGFEGETVTGNAILVGNSATYTGNHADVFDLLQKLKVNDRKVVAPLSYGDPQLAKELTCMGREYFSIHFEPLIDFMPIEDYVSIIKKCGYVIMNHIRQQAVGNIVIMLYLGARVFVRHENPVYDFFKKSGVVISTVQELEADPGLLNQPLTEDERRCNKVFVSDYWSRDKAYERTRELVEMALIKGSVASPAVLSDTVK</sequence>
<dbReference type="EMBL" id="FOBC01000002">
    <property type="protein sequence ID" value="SEK39582.1"/>
    <property type="molecule type" value="Genomic_DNA"/>
</dbReference>
<gene>
    <name evidence="6" type="ORF">SAMN04488129_10228</name>
</gene>
<organism evidence="6 7">
    <name type="scientific">Halomonas daqiaonensis</name>
    <dbReference type="NCBI Taxonomy" id="650850"/>
    <lineage>
        <taxon>Bacteria</taxon>
        <taxon>Pseudomonadati</taxon>
        <taxon>Pseudomonadota</taxon>
        <taxon>Gammaproteobacteria</taxon>
        <taxon>Oceanospirillales</taxon>
        <taxon>Halomonadaceae</taxon>
        <taxon>Halomonas</taxon>
    </lineage>
</organism>
<accession>A0A1H7GRF5</accession>
<keyword evidence="4 6" id="KW-0808">Transferase</keyword>
<dbReference type="RefSeq" id="WP_089709910.1">
    <property type="nucleotide sequence ID" value="NZ_FOBC01000002.1"/>
</dbReference>
<dbReference type="Proteomes" id="UP000198807">
    <property type="component" value="Unassembled WGS sequence"/>
</dbReference>
<evidence type="ECO:0000256" key="1">
    <source>
        <dbReference type="ARBA" id="ARBA00022475"/>
    </source>
</evidence>
<evidence type="ECO:0000256" key="4">
    <source>
        <dbReference type="ARBA" id="ARBA00022679"/>
    </source>
</evidence>
<dbReference type="GO" id="GO:0009246">
    <property type="term" value="P:enterobacterial common antigen biosynthetic process"/>
    <property type="evidence" value="ECO:0007669"/>
    <property type="project" value="InterPro"/>
</dbReference>
<reference evidence="7" key="1">
    <citation type="submission" date="2016-10" db="EMBL/GenBank/DDBJ databases">
        <authorList>
            <person name="Varghese N."/>
            <person name="Submissions S."/>
        </authorList>
    </citation>
    <scope>NUCLEOTIDE SEQUENCE [LARGE SCALE GENOMIC DNA]</scope>
    <source>
        <strain evidence="7">CGMCC 1.9150</strain>
    </source>
</reference>
<keyword evidence="2" id="KW-0997">Cell inner membrane</keyword>
<dbReference type="OrthoDB" id="1083028at2"/>
<protein>
    <submittedName>
        <fullName evidence="6">4-alpha-L-fucosyltransferase glycosyl transferase group 56</fullName>
    </submittedName>
</protein>
<keyword evidence="7" id="KW-1185">Reference proteome</keyword>
<dbReference type="GO" id="GO:0008417">
    <property type="term" value="F:fucosyltransferase activity"/>
    <property type="evidence" value="ECO:0007669"/>
    <property type="project" value="InterPro"/>
</dbReference>
<keyword evidence="1" id="KW-1003">Cell membrane</keyword>
<keyword evidence="5" id="KW-0472">Membrane</keyword>